<dbReference type="AlphaFoldDB" id="J9EJY0"/>
<protein>
    <submittedName>
        <fullName evidence="1">Uncharacterized protein</fullName>
    </submittedName>
</protein>
<accession>J9EJY0</accession>
<organism evidence="1">
    <name type="scientific">Wuchereria bancrofti</name>
    <dbReference type="NCBI Taxonomy" id="6293"/>
    <lineage>
        <taxon>Eukaryota</taxon>
        <taxon>Metazoa</taxon>
        <taxon>Ecdysozoa</taxon>
        <taxon>Nematoda</taxon>
        <taxon>Chromadorea</taxon>
        <taxon>Rhabditida</taxon>
        <taxon>Spirurina</taxon>
        <taxon>Spiruromorpha</taxon>
        <taxon>Filarioidea</taxon>
        <taxon>Onchocercidae</taxon>
        <taxon>Wuchereria</taxon>
    </lineage>
</organism>
<proteinExistence type="predicted"/>
<name>J9EJY0_WUCBA</name>
<comment type="caution">
    <text evidence="1">The sequence shown here is derived from an EMBL/GenBank/DDBJ whole genome shotgun (WGS) entry which is preliminary data.</text>
</comment>
<dbReference type="Proteomes" id="UP000004810">
    <property type="component" value="Unassembled WGS sequence"/>
</dbReference>
<sequence length="95" mass="11335">MAMDSTNLFPRKNEQKQADLRKFLIQFESQNRCHPGKNNPVDIETKGLSPTKLEVYEIWWKRDHHGWKRRKTTGHNRNIISMETLKMKKKVKSLS</sequence>
<reference evidence="1" key="1">
    <citation type="submission" date="2012-08" db="EMBL/GenBank/DDBJ databases">
        <title>The Genome Sequence of Wuchereria bancrofti.</title>
        <authorList>
            <consortium name="The Broad Institute Genome Sequencing Platform"/>
            <consortium name="Broad Institute Genome Sequencing Center for Infectious Disease"/>
            <person name="Nutman T.B."/>
            <person name="Fink D.L."/>
            <person name="Russ C."/>
            <person name="Young S."/>
            <person name="Zeng Q."/>
            <person name="Koehrsen M."/>
            <person name="Alvarado L."/>
            <person name="Berlin A."/>
            <person name="Borenstein D."/>
            <person name="Chapman S.B."/>
            <person name="Chen Z."/>
            <person name="Engels R."/>
            <person name="Freedman E."/>
            <person name="Gellesch M."/>
            <person name="Goldberg J."/>
            <person name="Griggs A."/>
            <person name="Gujja S."/>
            <person name="Heilman E.R."/>
            <person name="Heiman D."/>
            <person name="Hepburn T."/>
            <person name="Howarth C."/>
            <person name="Jen D."/>
            <person name="Larson L."/>
            <person name="Lewis B."/>
            <person name="Mehta T."/>
            <person name="Park D."/>
            <person name="Pearson M."/>
            <person name="Richards J."/>
            <person name="Roberts A."/>
            <person name="Saif S."/>
            <person name="Shea T."/>
            <person name="Shenoy N."/>
            <person name="Sisk P."/>
            <person name="Stolte C."/>
            <person name="Sykes S."/>
            <person name="Walk T."/>
            <person name="White J."/>
            <person name="Yandava C."/>
            <person name="Haas B."/>
            <person name="Henn M.R."/>
            <person name="Nusbaum C."/>
            <person name="Birren B."/>
        </authorList>
    </citation>
    <scope>NUCLEOTIDE SEQUENCE</scope>
</reference>
<evidence type="ECO:0000313" key="1">
    <source>
        <dbReference type="EMBL" id="EJW75659.1"/>
    </source>
</evidence>
<gene>
    <name evidence="1" type="ORF">WUBG_13433</name>
</gene>
<dbReference type="EMBL" id="ADBV01010230">
    <property type="protein sequence ID" value="EJW75659.1"/>
    <property type="molecule type" value="Genomic_DNA"/>
</dbReference>